<organism evidence="1 2">
    <name type="scientific">Ixodes persulcatus</name>
    <name type="common">Taiga tick</name>
    <dbReference type="NCBI Taxonomy" id="34615"/>
    <lineage>
        <taxon>Eukaryota</taxon>
        <taxon>Metazoa</taxon>
        <taxon>Ecdysozoa</taxon>
        <taxon>Arthropoda</taxon>
        <taxon>Chelicerata</taxon>
        <taxon>Arachnida</taxon>
        <taxon>Acari</taxon>
        <taxon>Parasitiformes</taxon>
        <taxon>Ixodida</taxon>
        <taxon>Ixodoidea</taxon>
        <taxon>Ixodidae</taxon>
        <taxon>Ixodinae</taxon>
        <taxon>Ixodes</taxon>
    </lineage>
</organism>
<gene>
    <name evidence="1" type="ORF">HPB47_019085</name>
</gene>
<evidence type="ECO:0000313" key="1">
    <source>
        <dbReference type="EMBL" id="KAG0434473.1"/>
    </source>
</evidence>
<protein>
    <submittedName>
        <fullName evidence="1">Uncharacterized protein</fullName>
    </submittedName>
</protein>
<name>A0AC60QJ30_IXOPE</name>
<evidence type="ECO:0000313" key="2">
    <source>
        <dbReference type="Proteomes" id="UP000805193"/>
    </source>
</evidence>
<dbReference type="Proteomes" id="UP000805193">
    <property type="component" value="Unassembled WGS sequence"/>
</dbReference>
<reference evidence="1 2" key="1">
    <citation type="journal article" date="2020" name="Cell">
        <title>Large-Scale Comparative Analyses of Tick Genomes Elucidate Their Genetic Diversity and Vector Capacities.</title>
        <authorList>
            <consortium name="Tick Genome and Microbiome Consortium (TIGMIC)"/>
            <person name="Jia N."/>
            <person name="Wang J."/>
            <person name="Shi W."/>
            <person name="Du L."/>
            <person name="Sun Y."/>
            <person name="Zhan W."/>
            <person name="Jiang J.F."/>
            <person name="Wang Q."/>
            <person name="Zhang B."/>
            <person name="Ji P."/>
            <person name="Bell-Sakyi L."/>
            <person name="Cui X.M."/>
            <person name="Yuan T.T."/>
            <person name="Jiang B.G."/>
            <person name="Yang W.F."/>
            <person name="Lam T.T."/>
            <person name="Chang Q.C."/>
            <person name="Ding S.J."/>
            <person name="Wang X.J."/>
            <person name="Zhu J.G."/>
            <person name="Ruan X.D."/>
            <person name="Zhao L."/>
            <person name="Wei J.T."/>
            <person name="Ye R.Z."/>
            <person name="Que T.C."/>
            <person name="Du C.H."/>
            <person name="Zhou Y.H."/>
            <person name="Cheng J.X."/>
            <person name="Dai P.F."/>
            <person name="Guo W.B."/>
            <person name="Han X.H."/>
            <person name="Huang E.J."/>
            <person name="Li L.F."/>
            <person name="Wei W."/>
            <person name="Gao Y.C."/>
            <person name="Liu J.Z."/>
            <person name="Shao H.Z."/>
            <person name="Wang X."/>
            <person name="Wang C.C."/>
            <person name="Yang T.C."/>
            <person name="Huo Q.B."/>
            <person name="Li W."/>
            <person name="Chen H.Y."/>
            <person name="Chen S.E."/>
            <person name="Zhou L.G."/>
            <person name="Ni X.B."/>
            <person name="Tian J.H."/>
            <person name="Sheng Y."/>
            <person name="Liu T."/>
            <person name="Pan Y.S."/>
            <person name="Xia L.Y."/>
            <person name="Li J."/>
            <person name="Zhao F."/>
            <person name="Cao W.C."/>
        </authorList>
    </citation>
    <scope>NUCLEOTIDE SEQUENCE [LARGE SCALE GENOMIC DNA]</scope>
    <source>
        <strain evidence="1">Iper-2018</strain>
    </source>
</reference>
<sequence>MEGGPGFSGLLGMFTKNGPVGITKDGSICARLDALTEHTHVVYLDAPVGAGFSFTHNIANGLSKNLDDTSKDISEFLKQFLNVFSEYKTSDLYVGGESYGGRLAVGFANYISGNQNQESSDAAPRFNLKGVVAGSPFLGPLLETIDSSEFLFSVGMLNTTSKILFHQAFEDLTKETNRTIQLVKFLRTVFQDYTKKNPTLFQKLTGYNIHSSVLHTKIPQEFVEYKTYVNASDFKTRIHVGSDAVLRKQMLSVILSMGMVDFFTNITSMVQSAFDKYRVLIYGGQLDTIFPAINMDAFYNSLTWDGSDDFKKERVTWYSDDDPDYLNGYDSDRRPGESPSDDCGLRELVQDLCRKIEDLTQEVRSLRSDNESLRTHLARNTDLLRSWPSVSEASQRPSRGEFHKRPRPLSSIMTRPPRIDERHFELSGERHGSRGFDRGSVPALSDRRGYTGTDGSKTTVNQPMDADGFLQVVPRRRVKASAGSAKESMLHVVAKPPRKKALFVSRLHPETTCEEVSEIVGSVLDSQGFECTKLASRYDTYSSFHVSVNDEDFEKLVCPDLWPEGCLFRPFLGRLRLDDARSAPKLKPKQGEDRRCLNTRLREHVLEVSRASSDSFHPIIVHQHLCKICEARFQDTSMIRRHKNKFGREIIEAYRIAGDEHNIAAPPLGLSRVEINYLKPELN</sequence>
<accession>A0AC60QJ30</accession>
<comment type="caution">
    <text evidence="1">The sequence shown here is derived from an EMBL/GenBank/DDBJ whole genome shotgun (WGS) entry which is preliminary data.</text>
</comment>
<keyword evidence="2" id="KW-1185">Reference proteome</keyword>
<dbReference type="EMBL" id="JABSTQ010008478">
    <property type="protein sequence ID" value="KAG0434473.1"/>
    <property type="molecule type" value="Genomic_DNA"/>
</dbReference>
<proteinExistence type="predicted"/>